<comment type="caution">
    <text evidence="2">The sequence shown here is derived from an EMBL/GenBank/DDBJ whole genome shotgun (WGS) entry which is preliminary data.</text>
</comment>
<evidence type="ECO:0000313" key="2">
    <source>
        <dbReference type="EMBL" id="CAI0374982.1"/>
    </source>
</evidence>
<evidence type="ECO:0000313" key="3">
    <source>
        <dbReference type="Proteomes" id="UP001154282"/>
    </source>
</evidence>
<sequence length="484" mass="52820">MFKTHLSHLSPCCRAHIYTLANSKMGHQFTRAHLLLVLIIASAVASRAHKLKSATFLSPELVLAPGSVTNTFHYNVDFPTGHIGIKSFHVEPVDSSGRPIPLYDTYLHHWALNRYVIPKGGSKSSSSSSDGDSANFVRNDGICQGNILGQHYGSGSETRRTATFLPDPYAIEIGNPEEGFEERWMLGIHAIDTRGVVDGQGCRECFCELYNVTIGGGYDGGLKCCEDGDQCRVKLGFQGRKRSVYLRYTVKWVDWVDGEFLPVKVFIADVTDTGERDMTETTGCQDWWLQVEYEVEPCSNGDDDWCVDVKRLNFTLPASGYVVYGVGHQHSGALGQAVYRQNGEVICKSVPIYGTGHEAGNEAGFVVGMSTCYPEPGSVNVTAGEQLILETNYSSSGARGHFGVMGLFHIFIADQLPQPPKPTMATTFLHRSISAAHVLSGFSAESWTILAVSGLAALLVGVVGFSIWVKKQRGAEDGYQVIMA</sequence>
<dbReference type="Pfam" id="PF07712">
    <property type="entry name" value="SURNod19"/>
    <property type="match status" value="1"/>
</dbReference>
<name>A0AAV0GPK0_9ROSI</name>
<organism evidence="2 3">
    <name type="scientific">Linum tenue</name>
    <dbReference type="NCBI Taxonomy" id="586396"/>
    <lineage>
        <taxon>Eukaryota</taxon>
        <taxon>Viridiplantae</taxon>
        <taxon>Streptophyta</taxon>
        <taxon>Embryophyta</taxon>
        <taxon>Tracheophyta</taxon>
        <taxon>Spermatophyta</taxon>
        <taxon>Magnoliopsida</taxon>
        <taxon>eudicotyledons</taxon>
        <taxon>Gunneridae</taxon>
        <taxon>Pentapetalae</taxon>
        <taxon>rosids</taxon>
        <taxon>fabids</taxon>
        <taxon>Malpighiales</taxon>
        <taxon>Linaceae</taxon>
        <taxon>Linum</taxon>
    </lineage>
</organism>
<evidence type="ECO:0000256" key="1">
    <source>
        <dbReference type="SAM" id="Phobius"/>
    </source>
</evidence>
<dbReference type="AlphaFoldDB" id="A0AAV0GPK0"/>
<dbReference type="EMBL" id="CAMGYJ010000002">
    <property type="protein sequence ID" value="CAI0374982.1"/>
    <property type="molecule type" value="Genomic_DNA"/>
</dbReference>
<keyword evidence="3" id="KW-1185">Reference proteome</keyword>
<keyword evidence="1" id="KW-1133">Transmembrane helix</keyword>
<protein>
    <submittedName>
        <fullName evidence="2">Uncharacterized protein</fullName>
    </submittedName>
</protein>
<keyword evidence="1" id="KW-0472">Membrane</keyword>
<feature type="transmembrane region" description="Helical" evidence="1">
    <location>
        <begin position="447"/>
        <end position="469"/>
    </location>
</feature>
<dbReference type="PANTHER" id="PTHR33390">
    <property type="entry name" value="STRESS UP-REGULATED NOD 19 PROTEIN"/>
    <property type="match status" value="1"/>
</dbReference>
<proteinExistence type="predicted"/>
<keyword evidence="1" id="KW-0812">Transmembrane</keyword>
<dbReference type="PANTHER" id="PTHR33390:SF1">
    <property type="entry name" value="STRESS UP-REGULATED NOD 19 PROTEIN"/>
    <property type="match status" value="1"/>
</dbReference>
<gene>
    <name evidence="2" type="ORF">LITE_LOCUS426</name>
</gene>
<reference evidence="2" key="1">
    <citation type="submission" date="2022-08" db="EMBL/GenBank/DDBJ databases">
        <authorList>
            <person name="Gutierrez-Valencia J."/>
        </authorList>
    </citation>
    <scope>NUCLEOTIDE SEQUENCE</scope>
</reference>
<accession>A0AAV0GPK0</accession>
<dbReference type="InterPro" id="IPR011692">
    <property type="entry name" value="Stress_up-reg_Nod19"/>
</dbReference>
<dbReference type="Proteomes" id="UP001154282">
    <property type="component" value="Unassembled WGS sequence"/>
</dbReference>